<dbReference type="InterPro" id="IPR036922">
    <property type="entry name" value="Rieske_2Fe-2S_sf"/>
</dbReference>
<evidence type="ECO:0000256" key="6">
    <source>
        <dbReference type="ARBA" id="ARBA00034078"/>
    </source>
</evidence>
<dbReference type="AlphaFoldDB" id="A0A2N7VJM0"/>
<gene>
    <name evidence="8" type="ORF">C0Z19_24620</name>
</gene>
<evidence type="ECO:0000313" key="9">
    <source>
        <dbReference type="Proteomes" id="UP000235347"/>
    </source>
</evidence>
<dbReference type="PANTHER" id="PTHR10134">
    <property type="entry name" value="CYTOCHROME B-C1 COMPLEX SUBUNIT RIESKE, MITOCHONDRIAL"/>
    <property type="match status" value="1"/>
</dbReference>
<keyword evidence="2" id="KW-0479">Metal-binding</keyword>
<evidence type="ECO:0000259" key="7">
    <source>
        <dbReference type="PROSITE" id="PS51296"/>
    </source>
</evidence>
<evidence type="ECO:0000313" key="8">
    <source>
        <dbReference type="EMBL" id="PMS17338.1"/>
    </source>
</evidence>
<dbReference type="Pfam" id="PF00355">
    <property type="entry name" value="Rieske"/>
    <property type="match status" value="1"/>
</dbReference>
<evidence type="ECO:0000256" key="3">
    <source>
        <dbReference type="ARBA" id="ARBA00023004"/>
    </source>
</evidence>
<dbReference type="EMBL" id="PNYB01000030">
    <property type="protein sequence ID" value="PMS17338.1"/>
    <property type="molecule type" value="Genomic_DNA"/>
</dbReference>
<evidence type="ECO:0000256" key="5">
    <source>
        <dbReference type="ARBA" id="ARBA00023157"/>
    </source>
</evidence>
<organism evidence="8 9">
    <name type="scientific">Trinickia soli</name>
    <dbReference type="NCBI Taxonomy" id="380675"/>
    <lineage>
        <taxon>Bacteria</taxon>
        <taxon>Pseudomonadati</taxon>
        <taxon>Pseudomonadota</taxon>
        <taxon>Betaproteobacteria</taxon>
        <taxon>Burkholderiales</taxon>
        <taxon>Burkholderiaceae</taxon>
        <taxon>Trinickia</taxon>
    </lineage>
</organism>
<keyword evidence="9" id="KW-1185">Reference proteome</keyword>
<reference evidence="8 9" key="1">
    <citation type="submission" date="2018-01" db="EMBL/GenBank/DDBJ databases">
        <title>Whole genome analyses suggest that Burkholderia sensu lato contains two further novel genera in the rhizoxinica-symbiotica group Mycetohabitans gen. nov., and Trinickia gen. nov.: implications for the evolution of diazotrophy and nodulation in the Burkholderiaceae.</title>
        <authorList>
            <person name="Estrada-de los Santos P."/>
            <person name="Palmer M."/>
            <person name="Chavez-Ramirez B."/>
            <person name="Beukes C."/>
            <person name="Steenkamp E.T."/>
            <person name="Hirsch A.M."/>
            <person name="Manyaka P."/>
            <person name="Maluk M."/>
            <person name="Lafos M."/>
            <person name="Crook M."/>
            <person name="Gross E."/>
            <person name="Simon M.F."/>
            <person name="Bueno dos Reis Junior F."/>
            <person name="Poole P.S."/>
            <person name="Venter S.N."/>
            <person name="James E.K."/>
        </authorList>
    </citation>
    <scope>NUCLEOTIDE SEQUENCE [LARGE SCALE GENOMIC DNA]</scope>
    <source>
        <strain evidence="8 9">GP25-8</strain>
    </source>
</reference>
<accession>A0A2N7VJM0</accession>
<dbReference type="Pfam" id="PF10518">
    <property type="entry name" value="TAT_signal"/>
    <property type="match status" value="1"/>
</dbReference>
<dbReference type="PROSITE" id="PS51318">
    <property type="entry name" value="TAT"/>
    <property type="match status" value="1"/>
</dbReference>
<dbReference type="GO" id="GO:0016020">
    <property type="term" value="C:membrane"/>
    <property type="evidence" value="ECO:0007669"/>
    <property type="project" value="InterPro"/>
</dbReference>
<dbReference type="NCBIfam" id="TIGR01409">
    <property type="entry name" value="TAT_signal_seq"/>
    <property type="match status" value="1"/>
</dbReference>
<dbReference type="GO" id="GO:0051537">
    <property type="term" value="F:2 iron, 2 sulfur cluster binding"/>
    <property type="evidence" value="ECO:0007669"/>
    <property type="project" value="UniProtKB-KW"/>
</dbReference>
<dbReference type="InterPro" id="IPR017941">
    <property type="entry name" value="Rieske_2Fe-2S"/>
</dbReference>
<dbReference type="Gene3D" id="2.102.10.10">
    <property type="entry name" value="Rieske [2Fe-2S] iron-sulphur domain"/>
    <property type="match status" value="1"/>
</dbReference>
<keyword evidence="1" id="KW-0001">2Fe-2S</keyword>
<evidence type="ECO:0000256" key="4">
    <source>
        <dbReference type="ARBA" id="ARBA00023014"/>
    </source>
</evidence>
<dbReference type="InterPro" id="IPR019546">
    <property type="entry name" value="TAT_signal_bac_arc"/>
</dbReference>
<dbReference type="PRINTS" id="PR00162">
    <property type="entry name" value="RIESKE"/>
</dbReference>
<protein>
    <submittedName>
        <fullName evidence="8">Arsenate reductase (Azurin) small subunit</fullName>
    </submittedName>
</protein>
<keyword evidence="4" id="KW-0411">Iron-sulfur</keyword>
<dbReference type="InterPro" id="IPR014067">
    <property type="entry name" value="AioB/IdrB_ssu"/>
</dbReference>
<feature type="domain" description="Rieske" evidence="7">
    <location>
        <begin position="60"/>
        <end position="156"/>
    </location>
</feature>
<keyword evidence="3" id="KW-0408">Iron</keyword>
<comment type="cofactor">
    <cofactor evidence="6">
        <name>[2Fe-2S] cluster</name>
        <dbReference type="ChEBI" id="CHEBI:190135"/>
    </cofactor>
</comment>
<dbReference type="PROSITE" id="PS51296">
    <property type="entry name" value="RIESKE"/>
    <property type="match status" value="1"/>
</dbReference>
<proteinExistence type="predicted"/>
<keyword evidence="5" id="KW-1015">Disulfide bond</keyword>
<dbReference type="InterPro" id="IPR006311">
    <property type="entry name" value="TAT_signal"/>
</dbReference>
<dbReference type="SUPFAM" id="SSF50022">
    <property type="entry name" value="ISP domain"/>
    <property type="match status" value="1"/>
</dbReference>
<dbReference type="Proteomes" id="UP000235347">
    <property type="component" value="Unassembled WGS sequence"/>
</dbReference>
<dbReference type="RefSeq" id="WP_102612454.1">
    <property type="nucleotide sequence ID" value="NZ_CADIKD010000026.1"/>
</dbReference>
<dbReference type="GO" id="GO:0046872">
    <property type="term" value="F:metal ion binding"/>
    <property type="evidence" value="ECO:0007669"/>
    <property type="project" value="UniProtKB-KW"/>
</dbReference>
<comment type="caution">
    <text evidence="8">The sequence shown here is derived from an EMBL/GenBank/DDBJ whole genome shotgun (WGS) entry which is preliminary data.</text>
</comment>
<dbReference type="NCBIfam" id="TIGR02694">
    <property type="entry name" value="arsenite_ox_S"/>
    <property type="match status" value="1"/>
</dbReference>
<sequence length="173" mass="18069">MSLSRRQFLKLTGGAAAGATVTVAGTPAAQAAQAARTDAGRTTLPYTPKVIAHTAQLRENAPFAFTFPDASSPCAVVKMGTPVPGGVGPERDIVAFSVLCTHMGCPVSYDSATREFRCPCHFSTFDAEKSGQMISGQATEKLPAIVLDYNASDGTVRAISVDGLIYGRQSNLL</sequence>
<dbReference type="InterPro" id="IPR005805">
    <property type="entry name" value="Rieske_Fe-S_prot_C"/>
</dbReference>
<dbReference type="InterPro" id="IPR014349">
    <property type="entry name" value="Rieske_Fe-S_prot"/>
</dbReference>
<name>A0A2N7VJM0_9BURK</name>
<evidence type="ECO:0000256" key="2">
    <source>
        <dbReference type="ARBA" id="ARBA00022723"/>
    </source>
</evidence>
<evidence type="ECO:0000256" key="1">
    <source>
        <dbReference type="ARBA" id="ARBA00022714"/>
    </source>
</evidence>